<evidence type="ECO:0000313" key="1">
    <source>
        <dbReference type="EMBL" id="MCX2745410.1"/>
    </source>
</evidence>
<reference evidence="1 2" key="1">
    <citation type="submission" date="2022-11" db="EMBL/GenBank/DDBJ databases">
        <title>The characterization of three novel Bacteroidetes species and genomic analysis of their roles in tidal elemental geochemical cycles.</title>
        <authorList>
            <person name="Ma K."/>
        </authorList>
    </citation>
    <scope>NUCLEOTIDE SEQUENCE [LARGE SCALE GENOMIC DNA]</scope>
    <source>
        <strain evidence="1 2">M17</strain>
    </source>
</reference>
<name>A0ABT3RUV3_9BACT</name>
<sequence length="156" mass="18724">MIFKKKKSTNQYDPIVKELKLKKDYKFMYENFIFSTQHELYLLLEEKEGQIEALRFPFAIFKYGYPNDEISHSLMKYGLGFYGLFETQNSPWIQELLDLNRQHPSHKDEHYSNRRHFIAKFKDVTLEVIADSFEECTISKTDLMDLFSTEIDNLKE</sequence>
<protein>
    <recommendedName>
        <fullName evidence="3">DUF4375 domain-containing protein</fullName>
    </recommendedName>
</protein>
<accession>A0ABT3RUV3</accession>
<proteinExistence type="predicted"/>
<gene>
    <name evidence="1" type="ORF">OO013_16140</name>
</gene>
<dbReference type="Proteomes" id="UP001209885">
    <property type="component" value="Unassembled WGS sequence"/>
</dbReference>
<comment type="caution">
    <text evidence="1">The sequence shown here is derived from an EMBL/GenBank/DDBJ whole genome shotgun (WGS) entry which is preliminary data.</text>
</comment>
<keyword evidence="2" id="KW-1185">Reference proteome</keyword>
<evidence type="ECO:0008006" key="3">
    <source>
        <dbReference type="Google" id="ProtNLM"/>
    </source>
</evidence>
<dbReference type="RefSeq" id="WP_266057983.1">
    <property type="nucleotide sequence ID" value="NZ_JAPFQN010000009.1"/>
</dbReference>
<organism evidence="1 2">
    <name type="scientific">Mangrovivirga halotolerans</name>
    <dbReference type="NCBI Taxonomy" id="2993936"/>
    <lineage>
        <taxon>Bacteria</taxon>
        <taxon>Pseudomonadati</taxon>
        <taxon>Bacteroidota</taxon>
        <taxon>Cytophagia</taxon>
        <taxon>Cytophagales</taxon>
        <taxon>Mangrovivirgaceae</taxon>
        <taxon>Mangrovivirga</taxon>
    </lineage>
</organism>
<dbReference type="EMBL" id="JAPFQN010000009">
    <property type="protein sequence ID" value="MCX2745410.1"/>
    <property type="molecule type" value="Genomic_DNA"/>
</dbReference>
<evidence type="ECO:0000313" key="2">
    <source>
        <dbReference type="Proteomes" id="UP001209885"/>
    </source>
</evidence>